<keyword evidence="4" id="KW-1185">Reference proteome</keyword>
<evidence type="ECO:0000256" key="2">
    <source>
        <dbReference type="SAM" id="SignalP"/>
    </source>
</evidence>
<dbReference type="Proteomes" id="UP000695562">
    <property type="component" value="Unassembled WGS sequence"/>
</dbReference>
<accession>A0A8J4Q1Q2</accession>
<dbReference type="EMBL" id="AJWJ01000037">
    <property type="protein sequence ID" value="KAF2077140.1"/>
    <property type="molecule type" value="Genomic_DNA"/>
</dbReference>
<evidence type="ECO:0000256" key="1">
    <source>
        <dbReference type="SAM" id="MobiDB-lite"/>
    </source>
</evidence>
<dbReference type="PANTHER" id="PTHR11319:SF35">
    <property type="entry name" value="OUTER MEMBRANE PROTEIN PMPC-RELATED"/>
    <property type="match status" value="1"/>
</dbReference>
<dbReference type="SUPFAM" id="SSF51126">
    <property type="entry name" value="Pectin lyase-like"/>
    <property type="match status" value="1"/>
</dbReference>
<feature type="chain" id="PRO_5035247947" evidence="2">
    <location>
        <begin position="20"/>
        <end position="559"/>
    </location>
</feature>
<feature type="signal peptide" evidence="2">
    <location>
        <begin position="1"/>
        <end position="19"/>
    </location>
</feature>
<dbReference type="InterPro" id="IPR011050">
    <property type="entry name" value="Pectin_lyase_fold/virulence"/>
</dbReference>
<protein>
    <submittedName>
        <fullName evidence="3">Uncharacterized protein</fullName>
    </submittedName>
</protein>
<feature type="compositionally biased region" description="Low complexity" evidence="1">
    <location>
        <begin position="476"/>
        <end position="535"/>
    </location>
</feature>
<dbReference type="AlphaFoldDB" id="A0A8J4Q1Q2"/>
<keyword evidence="2" id="KW-0732">Signal</keyword>
<reference evidence="3" key="1">
    <citation type="submission" date="2020-01" db="EMBL/GenBank/DDBJ databases">
        <title>Development of genomics and gene disruption for Polysphondylium violaceum indicates a role for the polyketide synthase stlB in stalk morphogenesis.</title>
        <authorList>
            <person name="Narita B."/>
            <person name="Kawabe Y."/>
            <person name="Kin K."/>
            <person name="Saito T."/>
            <person name="Gibbs R."/>
            <person name="Kuspa A."/>
            <person name="Muzny D."/>
            <person name="Queller D."/>
            <person name="Richards S."/>
            <person name="Strassman J."/>
            <person name="Sucgang R."/>
            <person name="Worley K."/>
            <person name="Schaap P."/>
        </authorList>
    </citation>
    <scope>NUCLEOTIDE SEQUENCE</scope>
    <source>
        <strain evidence="3">QSvi11</strain>
    </source>
</reference>
<feature type="region of interest" description="Disordered" evidence="1">
    <location>
        <begin position="475"/>
        <end position="535"/>
    </location>
</feature>
<dbReference type="PANTHER" id="PTHR11319">
    <property type="entry name" value="G PROTEIN-COUPLED RECEPTOR-RELATED"/>
    <property type="match status" value="1"/>
</dbReference>
<proteinExistence type="predicted"/>
<name>A0A8J4Q1Q2_9MYCE</name>
<comment type="caution">
    <text evidence="3">The sequence shown here is derived from an EMBL/GenBank/DDBJ whole genome shotgun (WGS) entry which is preliminary data.</text>
</comment>
<evidence type="ECO:0000313" key="3">
    <source>
        <dbReference type="EMBL" id="KAF2077140.1"/>
    </source>
</evidence>
<evidence type="ECO:0000313" key="4">
    <source>
        <dbReference type="Proteomes" id="UP000695562"/>
    </source>
</evidence>
<gene>
    <name evidence="3" type="ORF">CYY_001525</name>
</gene>
<sequence>MKPIILLLLVTLSFSLVFCGEYSYVVEPSDYNQPRSQCEVSTQYNNQVVCPTMVSAVAYFNSNTLGMIPKDLDLILLLVDGSYMESSFGVQGLPLPQINSFTMQPLNGTNGKVVVTGKLNVLFKIPVNSSNLISFKVKSIQFKDITPKSLDFKLYNLISSNGILTHVFDNCLFENIDANSPSDSGMIFIQSNERHGTLTIQNSKFINFTGNPIHVQRFYISLNSVVFSNVSAPIRSYDSRFSTSNVYMNTSAGIEIWDSNATIYKSVFEKNKEHILFSINETQYNVNTLVWNSTFKENNSPTVGGAISFTTSDDKYNKFMLFRVLNSTFIENSATNVNNNGTGGAIFFSSSSGVVDFCEFQGNYADTLGGTIMLNNTNVNITSSIFINNQPNSQSKYMAAIYADKGTILSVENGSIQVFDSTPGAGLNCSLLSSVEMTNTKVLLPFENPNNNCYWVVNQTGCILQSNLAEMCSHIPEQSSSNSESSISSSDNSQSTTTTSTTTSSTTSTGPTTSTETSTTTSSITPEPEPSSSQSINRNTMSLLLTIVSSLSFTFYFVL</sequence>
<organism evidence="3 4">
    <name type="scientific">Polysphondylium violaceum</name>
    <dbReference type="NCBI Taxonomy" id="133409"/>
    <lineage>
        <taxon>Eukaryota</taxon>
        <taxon>Amoebozoa</taxon>
        <taxon>Evosea</taxon>
        <taxon>Eumycetozoa</taxon>
        <taxon>Dictyostelia</taxon>
        <taxon>Dictyosteliales</taxon>
        <taxon>Dictyosteliaceae</taxon>
        <taxon>Polysphondylium</taxon>
    </lineage>
</organism>